<reference evidence="5" key="1">
    <citation type="submission" date="2022-06" db="EMBL/GenBank/DDBJ databases">
        <title>Novel species in genus nocardia.</title>
        <authorList>
            <person name="Li F."/>
        </authorList>
    </citation>
    <scope>NUCLEOTIDE SEQUENCE</scope>
    <source>
        <strain evidence="5">CDC141</strain>
    </source>
</reference>
<dbReference type="RefSeq" id="WP_251917435.1">
    <property type="nucleotide sequence ID" value="NZ_JAMRXG010000018.1"/>
</dbReference>
<evidence type="ECO:0000313" key="6">
    <source>
        <dbReference type="Proteomes" id="UP001139157"/>
    </source>
</evidence>
<comment type="subcellular location">
    <subcellularLocation>
        <location evidence="1">Cytoplasm</location>
    </subcellularLocation>
</comment>
<comment type="caution">
    <text evidence="5">The sequence shown here is derived from an EMBL/GenBank/DDBJ whole genome shotgun (WGS) entry which is preliminary data.</text>
</comment>
<keyword evidence="3" id="KW-0963">Cytoplasm</keyword>
<comment type="similarity">
    <text evidence="2">Belongs to the EspG family.</text>
</comment>
<proteinExistence type="inferred from homology"/>
<dbReference type="EMBL" id="JAMRXG010000018">
    <property type="protein sequence ID" value="MCM6777974.1"/>
    <property type="molecule type" value="Genomic_DNA"/>
</dbReference>
<evidence type="ECO:0000256" key="2">
    <source>
        <dbReference type="ARBA" id="ARBA00006411"/>
    </source>
</evidence>
<evidence type="ECO:0000256" key="3">
    <source>
        <dbReference type="ARBA" id="ARBA00022490"/>
    </source>
</evidence>
<evidence type="ECO:0000256" key="1">
    <source>
        <dbReference type="ARBA" id="ARBA00004496"/>
    </source>
</evidence>
<organism evidence="5 6">
    <name type="scientific">Nocardia pulmonis</name>
    <dbReference type="NCBI Taxonomy" id="2951408"/>
    <lineage>
        <taxon>Bacteria</taxon>
        <taxon>Bacillati</taxon>
        <taxon>Actinomycetota</taxon>
        <taxon>Actinomycetes</taxon>
        <taxon>Mycobacteriales</taxon>
        <taxon>Nocardiaceae</taxon>
        <taxon>Nocardia</taxon>
    </lineage>
</organism>
<dbReference type="InterPro" id="IPR025734">
    <property type="entry name" value="EspG"/>
</dbReference>
<dbReference type="AlphaFoldDB" id="A0A9X2EBQ0"/>
<name>A0A9X2EBQ0_9NOCA</name>
<accession>A0A9X2EBQ0</accession>
<keyword evidence="4" id="KW-0143">Chaperone</keyword>
<keyword evidence="6" id="KW-1185">Reference proteome</keyword>
<gene>
    <name evidence="5" type="ORF">NDR86_31270</name>
</gene>
<protein>
    <submittedName>
        <fullName evidence="5">ESX secretion-associated protein EspG</fullName>
    </submittedName>
</protein>
<evidence type="ECO:0000256" key="4">
    <source>
        <dbReference type="ARBA" id="ARBA00023186"/>
    </source>
</evidence>
<dbReference type="Pfam" id="PF14011">
    <property type="entry name" value="ESX-1_EspG"/>
    <property type="match status" value="1"/>
</dbReference>
<sequence>MKWEFTPDEFMHVWKETDRDRYPFPLSLYSSTAWQSEAERLARELDDRLPRGGDPDLSAVLRVAANPDVALSITGSRKRPVRVYAAIDTTVGVTLVQRPGPRDEVGGNVVIEVGSPAIVPKVFLAVLGSTPAGRYPAMVESFDRIQLDLESWTGTRETVTDRMRRLLQLPRTAIGHLEARQALHTSRPHPPRYLSWIDIENDGRYLYYQQHNDLHIEPCSPDRLHREITRLSQPVPTD</sequence>
<evidence type="ECO:0000313" key="5">
    <source>
        <dbReference type="EMBL" id="MCM6777974.1"/>
    </source>
</evidence>
<dbReference type="Proteomes" id="UP001139157">
    <property type="component" value="Unassembled WGS sequence"/>
</dbReference>